<evidence type="ECO:0000313" key="2">
    <source>
        <dbReference type="Proteomes" id="UP000310158"/>
    </source>
</evidence>
<name>A0A4S4LQG8_9AGAM</name>
<accession>A0A4S4LQG8</accession>
<dbReference type="AlphaFoldDB" id="A0A4S4LQG8"/>
<comment type="caution">
    <text evidence="1">The sequence shown here is derived from an EMBL/GenBank/DDBJ whole genome shotgun (WGS) entry which is preliminary data.</text>
</comment>
<reference evidence="1 2" key="1">
    <citation type="submission" date="2019-02" db="EMBL/GenBank/DDBJ databases">
        <title>Genome sequencing of the rare red list fungi Bondarzewia mesenterica.</title>
        <authorList>
            <person name="Buettner E."/>
            <person name="Kellner H."/>
        </authorList>
    </citation>
    <scope>NUCLEOTIDE SEQUENCE [LARGE SCALE GENOMIC DNA]</scope>
    <source>
        <strain evidence="1 2">DSM 108281</strain>
    </source>
</reference>
<dbReference type="Proteomes" id="UP000310158">
    <property type="component" value="Unassembled WGS sequence"/>
</dbReference>
<evidence type="ECO:0000313" key="1">
    <source>
        <dbReference type="EMBL" id="THH13771.1"/>
    </source>
</evidence>
<sequence>MWRINTRDDEEGTRARASMKIRVPLNSSTSKRARVDVNKKAKPVEYLDKRHMLILIVWIYARWPRPDRSARGEAKRWLFELRVGETIVDQDQGTDEVGSGDQYSMSMG</sequence>
<organism evidence="1 2">
    <name type="scientific">Bondarzewia mesenterica</name>
    <dbReference type="NCBI Taxonomy" id="1095465"/>
    <lineage>
        <taxon>Eukaryota</taxon>
        <taxon>Fungi</taxon>
        <taxon>Dikarya</taxon>
        <taxon>Basidiomycota</taxon>
        <taxon>Agaricomycotina</taxon>
        <taxon>Agaricomycetes</taxon>
        <taxon>Russulales</taxon>
        <taxon>Bondarzewiaceae</taxon>
        <taxon>Bondarzewia</taxon>
    </lineage>
</organism>
<gene>
    <name evidence="1" type="ORF">EW146_g6483</name>
</gene>
<dbReference type="EMBL" id="SGPL01000327">
    <property type="protein sequence ID" value="THH13771.1"/>
    <property type="molecule type" value="Genomic_DNA"/>
</dbReference>
<protein>
    <submittedName>
        <fullName evidence="1">Uncharacterized protein</fullName>
    </submittedName>
</protein>
<keyword evidence="2" id="KW-1185">Reference proteome</keyword>
<proteinExistence type="predicted"/>